<evidence type="ECO:0000256" key="8">
    <source>
        <dbReference type="ARBA" id="ARBA00023180"/>
    </source>
</evidence>
<reference evidence="13 14" key="1">
    <citation type="submission" date="2024-02" db="EMBL/GenBank/DDBJ databases">
        <title>Chromosome-scale genome assembly of the rough periwinkle Littorina saxatilis.</title>
        <authorList>
            <person name="De Jode A."/>
            <person name="Faria R."/>
            <person name="Formenti G."/>
            <person name="Sims Y."/>
            <person name="Smith T.P."/>
            <person name="Tracey A."/>
            <person name="Wood J.M.D."/>
            <person name="Zagrodzka Z.B."/>
            <person name="Johannesson K."/>
            <person name="Butlin R.K."/>
            <person name="Leder E.H."/>
        </authorList>
    </citation>
    <scope>NUCLEOTIDE SEQUENCE [LARGE SCALE GENOMIC DNA]</scope>
    <source>
        <strain evidence="13">Snail1</strain>
        <tissue evidence="13">Muscle</tissue>
    </source>
</reference>
<dbReference type="GO" id="GO:0005789">
    <property type="term" value="C:endoplasmic reticulum membrane"/>
    <property type="evidence" value="ECO:0007669"/>
    <property type="project" value="UniProtKB-SubCell"/>
</dbReference>
<keyword evidence="5" id="KW-0735">Signal-anchor</keyword>
<evidence type="ECO:0000256" key="1">
    <source>
        <dbReference type="ARBA" id="ARBA00004648"/>
    </source>
</evidence>
<comment type="caution">
    <text evidence="13">The sequence shown here is derived from an EMBL/GenBank/DDBJ whole genome shotgun (WGS) entry which is preliminary data.</text>
</comment>
<dbReference type="InterPro" id="IPR001382">
    <property type="entry name" value="Glyco_hydro_47"/>
</dbReference>
<evidence type="ECO:0000256" key="11">
    <source>
        <dbReference type="PIRSR" id="PIRSR601382-2"/>
    </source>
</evidence>
<feature type="active site" description="Proton donor" evidence="10">
    <location>
        <position position="141"/>
    </location>
</feature>
<keyword evidence="11" id="KW-0479">Metal-binding</keyword>
<dbReference type="GO" id="GO:1904380">
    <property type="term" value="P:endoplasmic reticulum mannose trimming"/>
    <property type="evidence" value="ECO:0007669"/>
    <property type="project" value="InterPro"/>
</dbReference>
<proteinExistence type="inferred from homology"/>
<feature type="active site" evidence="10">
    <location>
        <position position="286"/>
    </location>
</feature>
<gene>
    <name evidence="13" type="ORF">V1264_020996</name>
</gene>
<evidence type="ECO:0000256" key="12">
    <source>
        <dbReference type="RuleBase" id="RU361193"/>
    </source>
</evidence>
<keyword evidence="7" id="KW-0472">Membrane</keyword>
<accession>A0AAN9GCU8</accession>
<dbReference type="EMBL" id="JBAMIC010000010">
    <property type="protein sequence ID" value="KAK7102829.1"/>
    <property type="molecule type" value="Genomic_DNA"/>
</dbReference>
<evidence type="ECO:0000313" key="13">
    <source>
        <dbReference type="EMBL" id="KAK7102829.1"/>
    </source>
</evidence>
<feature type="active site" description="Proton donor" evidence="10">
    <location>
        <position position="390"/>
    </location>
</feature>
<keyword evidence="14" id="KW-1185">Reference proteome</keyword>
<dbReference type="FunFam" id="1.50.10.10:FF:000016">
    <property type="entry name" value="alpha-1,2-Mannosidase"/>
    <property type="match status" value="1"/>
</dbReference>
<keyword evidence="11" id="KW-0106">Calcium</keyword>
<keyword evidence="12" id="KW-0326">Glycosidase</keyword>
<keyword evidence="4" id="KW-0256">Endoplasmic reticulum</keyword>
<keyword evidence="6" id="KW-1133">Transmembrane helix</keyword>
<protein>
    <recommendedName>
        <fullName evidence="12">alpha-1,2-Mannosidase</fullName>
        <ecNumber evidence="12">3.2.1.-</ecNumber>
    </recommendedName>
</protein>
<evidence type="ECO:0000256" key="6">
    <source>
        <dbReference type="ARBA" id="ARBA00022989"/>
    </source>
</evidence>
<dbReference type="Proteomes" id="UP001374579">
    <property type="component" value="Unassembled WGS sequence"/>
</dbReference>
<comment type="similarity">
    <text evidence="2 12">Belongs to the glycosyl hydrolase 47 family.</text>
</comment>
<dbReference type="InterPro" id="IPR036026">
    <property type="entry name" value="Seven-hairpin_glycosidases"/>
</dbReference>
<comment type="cofactor">
    <cofactor evidence="11">
        <name>Ca(2+)</name>
        <dbReference type="ChEBI" id="CHEBI:29108"/>
    </cofactor>
</comment>
<name>A0AAN9GCU8_9CAEN</name>
<comment type="subcellular location">
    <subcellularLocation>
        <location evidence="1">Endoplasmic reticulum membrane</location>
        <topology evidence="1">Single-pass type II membrane protein</topology>
    </subcellularLocation>
</comment>
<evidence type="ECO:0000256" key="5">
    <source>
        <dbReference type="ARBA" id="ARBA00022968"/>
    </source>
</evidence>
<dbReference type="GO" id="GO:0044322">
    <property type="term" value="C:endoplasmic reticulum quality control compartment"/>
    <property type="evidence" value="ECO:0007669"/>
    <property type="project" value="GOC"/>
</dbReference>
<sequence length="601" mass="68804">MRQEQLVCLIILCFPLYDSRLHWLRGDDDPYLNKYGHFSERERLEMLEEAKKMFYFGYENYMKYAFPLDELDPIHCTGRGPDRENPSNININDVLGGYSLTLVEALDTLAVMGNASEFQKAVQLVIDNVSFDTGSVVQVFEATIRVLGSLLSAHLIITDPQQPFGDMAPPDYDDELLEMAHDLATRLLPAFENTATGIPFPRVNLSTGVHPECINHTCTAGAGTLLLEFGVLSRLLADPVYDFYAHQAVAGLWKYRSNVTGLLGNVINIQTGEWVGKLSGLGAGLDSFYEYLFKAYILFGDERYLQMFNESYETIKFHMRKGRERCNFGEGNSPIYVNVNMMTGEIFNTWIDALQAAWSGVQVLAGDMEEAICSHAFYYSIWRKYDALPERYNWQLKAPDVSFYPLRPELVESTYFLYRATRNPFYLHVGREILTSLSTHTKAKCGYGTVHDVETKELEDRMESFFLSETCKYLYLLFDKDNHVNTALSRYLFTTEGHILPIDRRWRSKPWEEEEDGLDEEEKAASVIDVRHNNSNVAGHDRYILVQILDKGTPESVLLWEVSTQRRGHTSQCDPVSTESRYFLPVRSSYFAQMERAVGLN</sequence>
<dbReference type="SUPFAM" id="SSF48225">
    <property type="entry name" value="Seven-hairpin glycosidases"/>
    <property type="match status" value="1"/>
</dbReference>
<organism evidence="13 14">
    <name type="scientific">Littorina saxatilis</name>
    <dbReference type="NCBI Taxonomy" id="31220"/>
    <lineage>
        <taxon>Eukaryota</taxon>
        <taxon>Metazoa</taxon>
        <taxon>Spiralia</taxon>
        <taxon>Lophotrochozoa</taxon>
        <taxon>Mollusca</taxon>
        <taxon>Gastropoda</taxon>
        <taxon>Caenogastropoda</taxon>
        <taxon>Littorinimorpha</taxon>
        <taxon>Littorinoidea</taxon>
        <taxon>Littorinidae</taxon>
        <taxon>Littorina</taxon>
    </lineage>
</organism>
<dbReference type="GO" id="GO:0005975">
    <property type="term" value="P:carbohydrate metabolic process"/>
    <property type="evidence" value="ECO:0007669"/>
    <property type="project" value="InterPro"/>
</dbReference>
<dbReference type="PRINTS" id="PR00747">
    <property type="entry name" value="GLYHDRLASE47"/>
</dbReference>
<keyword evidence="3" id="KW-0812">Transmembrane</keyword>
<evidence type="ECO:0000256" key="2">
    <source>
        <dbReference type="ARBA" id="ARBA00007658"/>
    </source>
</evidence>
<dbReference type="GO" id="GO:0004571">
    <property type="term" value="F:mannosyl-oligosaccharide 1,2-alpha-mannosidase activity"/>
    <property type="evidence" value="ECO:0007669"/>
    <property type="project" value="InterPro"/>
</dbReference>
<evidence type="ECO:0000313" key="14">
    <source>
        <dbReference type="Proteomes" id="UP001374579"/>
    </source>
</evidence>
<evidence type="ECO:0000256" key="10">
    <source>
        <dbReference type="PIRSR" id="PIRSR601382-1"/>
    </source>
</evidence>
<dbReference type="EC" id="3.2.1.-" evidence="12"/>
<comment type="function">
    <text evidence="9">Extracts misfolded glycoproteins, but not glycoproteins undergoing productive folding, from the calnexin cycle. It is directly involved in endoplasmic reticulum-associated degradation (ERAD) and targets misfolded glycoproteins for degradation in an N-glycan-independent manner, probably by forming a complex with SEL1L. It has low mannosidase activity, catalyzing mannose trimming from Man8GlcNAc2 to Man7GlcNAc2.</text>
</comment>
<feature type="active site" evidence="10">
    <location>
        <position position="409"/>
    </location>
</feature>
<keyword evidence="8" id="KW-0325">Glycoprotein</keyword>
<feature type="binding site" evidence="11">
    <location>
        <position position="495"/>
    </location>
    <ligand>
        <name>Ca(2+)</name>
        <dbReference type="ChEBI" id="CHEBI:29108"/>
    </ligand>
</feature>
<dbReference type="PANTHER" id="PTHR45679">
    <property type="entry name" value="ER DEGRADATION-ENHANCING ALPHA-MANNOSIDASE-LIKE PROTEIN 2"/>
    <property type="match status" value="1"/>
</dbReference>
<keyword evidence="12" id="KW-0378">Hydrolase</keyword>
<evidence type="ECO:0000256" key="4">
    <source>
        <dbReference type="ARBA" id="ARBA00022824"/>
    </source>
</evidence>
<dbReference type="Pfam" id="PF01532">
    <property type="entry name" value="Glyco_hydro_47"/>
    <property type="match status" value="1"/>
</dbReference>
<evidence type="ECO:0000256" key="3">
    <source>
        <dbReference type="ARBA" id="ARBA00022692"/>
    </source>
</evidence>
<dbReference type="AlphaFoldDB" id="A0AAN9GCU8"/>
<dbReference type="GO" id="GO:0005509">
    <property type="term" value="F:calcium ion binding"/>
    <property type="evidence" value="ECO:0007669"/>
    <property type="project" value="InterPro"/>
</dbReference>
<dbReference type="InterPro" id="IPR012341">
    <property type="entry name" value="6hp_glycosidase-like_sf"/>
</dbReference>
<dbReference type="PANTHER" id="PTHR45679:SF5">
    <property type="entry name" value="ER DEGRADATION-ENHANCING ALPHA-MANNOSIDASE-LIKE PROTEIN 1"/>
    <property type="match status" value="1"/>
</dbReference>
<dbReference type="Gene3D" id="1.50.10.10">
    <property type="match status" value="1"/>
</dbReference>
<evidence type="ECO:0000256" key="9">
    <source>
        <dbReference type="ARBA" id="ARBA00060207"/>
    </source>
</evidence>
<dbReference type="InterPro" id="IPR044674">
    <property type="entry name" value="EDEM1/2/3"/>
</dbReference>
<evidence type="ECO:0000256" key="7">
    <source>
        <dbReference type="ARBA" id="ARBA00023136"/>
    </source>
</evidence>